<protein>
    <recommendedName>
        <fullName evidence="2">aspartate kinase</fullName>
        <ecNumber evidence="2">2.7.2.4</ecNumber>
    </recommendedName>
</protein>
<dbReference type="InterPro" id="IPR002912">
    <property type="entry name" value="ACT_dom"/>
</dbReference>
<dbReference type="Pfam" id="PF22468">
    <property type="entry name" value="ACT_9"/>
    <property type="match status" value="2"/>
</dbReference>
<keyword evidence="4" id="KW-0547">Nucleotide-binding</keyword>
<dbReference type="GO" id="GO:0004072">
    <property type="term" value="F:aspartate kinase activity"/>
    <property type="evidence" value="ECO:0007669"/>
    <property type="project" value="UniProtKB-EC"/>
</dbReference>
<evidence type="ECO:0000259" key="7">
    <source>
        <dbReference type="PROSITE" id="PS51671"/>
    </source>
</evidence>
<dbReference type="PANTHER" id="PTHR21499:SF3">
    <property type="entry name" value="ASPARTOKINASE"/>
    <property type="match status" value="1"/>
</dbReference>
<evidence type="ECO:0000256" key="5">
    <source>
        <dbReference type="ARBA" id="ARBA00022777"/>
    </source>
</evidence>
<accession>A0A381NCQ4</accession>
<evidence type="ECO:0000313" key="8">
    <source>
        <dbReference type="EMBL" id="SUZ52335.1"/>
    </source>
</evidence>
<dbReference type="PROSITE" id="PS51671">
    <property type="entry name" value="ACT"/>
    <property type="match status" value="1"/>
</dbReference>
<dbReference type="InterPro" id="IPR054352">
    <property type="entry name" value="ACT_Aspartokinase"/>
</dbReference>
<organism evidence="8">
    <name type="scientific">marine metagenome</name>
    <dbReference type="NCBI Taxonomy" id="408172"/>
    <lineage>
        <taxon>unclassified sequences</taxon>
        <taxon>metagenomes</taxon>
        <taxon>ecological metagenomes</taxon>
    </lineage>
</organism>
<gene>
    <name evidence="8" type="ORF">METZ01_LOCUS5189</name>
</gene>
<keyword evidence="3" id="KW-0808">Transferase</keyword>
<evidence type="ECO:0000256" key="6">
    <source>
        <dbReference type="ARBA" id="ARBA00022840"/>
    </source>
</evidence>
<dbReference type="GO" id="GO:0005829">
    <property type="term" value="C:cytosol"/>
    <property type="evidence" value="ECO:0007669"/>
    <property type="project" value="TreeGrafter"/>
</dbReference>
<dbReference type="AlphaFoldDB" id="A0A381NCQ4"/>
<dbReference type="InterPro" id="IPR045865">
    <property type="entry name" value="ACT-like_dom_sf"/>
</dbReference>
<dbReference type="CDD" id="cd04913">
    <property type="entry name" value="ACT_AKii-LysC-BS-like_1"/>
    <property type="match status" value="1"/>
</dbReference>
<keyword evidence="6" id="KW-0067">ATP-binding</keyword>
<feature type="non-terminal residue" evidence="8">
    <location>
        <position position="1"/>
    </location>
</feature>
<dbReference type="CDD" id="cd04923">
    <property type="entry name" value="ACT_AK-LysC-DapG-like_2"/>
    <property type="match status" value="1"/>
</dbReference>
<dbReference type="PANTHER" id="PTHR21499">
    <property type="entry name" value="ASPARTATE KINASE"/>
    <property type="match status" value="1"/>
</dbReference>
<evidence type="ECO:0000256" key="2">
    <source>
        <dbReference type="ARBA" id="ARBA00013059"/>
    </source>
</evidence>
<dbReference type="EC" id="2.7.2.4" evidence="2"/>
<evidence type="ECO:0000256" key="4">
    <source>
        <dbReference type="ARBA" id="ARBA00022741"/>
    </source>
</evidence>
<reference evidence="8" key="1">
    <citation type="submission" date="2018-05" db="EMBL/GenBank/DDBJ databases">
        <authorList>
            <person name="Lanie J.A."/>
            <person name="Ng W.-L."/>
            <person name="Kazmierczak K.M."/>
            <person name="Andrzejewski T.M."/>
            <person name="Davidsen T.M."/>
            <person name="Wayne K.J."/>
            <person name="Tettelin H."/>
            <person name="Glass J.I."/>
            <person name="Rusch D."/>
            <person name="Podicherti R."/>
            <person name="Tsui H.-C.T."/>
            <person name="Winkler M.E."/>
        </authorList>
    </citation>
    <scope>NUCLEOTIDE SEQUENCE</scope>
</reference>
<dbReference type="GO" id="GO:0009089">
    <property type="term" value="P:lysine biosynthetic process via diaminopimelate"/>
    <property type="evidence" value="ECO:0007669"/>
    <property type="project" value="TreeGrafter"/>
</dbReference>
<dbReference type="GO" id="GO:0005524">
    <property type="term" value="F:ATP binding"/>
    <property type="evidence" value="ECO:0007669"/>
    <property type="project" value="UniProtKB-KW"/>
</dbReference>
<proteinExistence type="inferred from homology"/>
<dbReference type="GO" id="GO:0009090">
    <property type="term" value="P:homoserine biosynthetic process"/>
    <property type="evidence" value="ECO:0007669"/>
    <property type="project" value="TreeGrafter"/>
</dbReference>
<sequence>EGTWIRSREDVMETAEVVGVSSDKNVAKLTLLNVEDRPGVAAKVFEELAAEGISIRLIIQSASSEDRARITFIVDEEYVDAATEVFRRWKEEELASDVLVDRDVAKISIVGSRIASTPNLAARMFVALARENINIDCISSSEMKVACVIASKHLNKAVQVVHDEFFALELKADG</sequence>
<feature type="domain" description="ACT" evidence="7">
    <location>
        <begin position="29"/>
        <end position="112"/>
    </location>
</feature>
<keyword evidence="5" id="KW-0418">Kinase</keyword>
<evidence type="ECO:0000256" key="1">
    <source>
        <dbReference type="ARBA" id="ARBA00010122"/>
    </source>
</evidence>
<dbReference type="SUPFAM" id="SSF55021">
    <property type="entry name" value="ACT-like"/>
    <property type="match status" value="2"/>
</dbReference>
<dbReference type="EMBL" id="UINC01000267">
    <property type="protein sequence ID" value="SUZ52335.1"/>
    <property type="molecule type" value="Genomic_DNA"/>
</dbReference>
<comment type="similarity">
    <text evidence="1">Belongs to the aspartokinase family.</text>
</comment>
<name>A0A381NCQ4_9ZZZZ</name>
<dbReference type="Gene3D" id="3.30.2130.10">
    <property type="entry name" value="VC0802-like"/>
    <property type="match status" value="1"/>
</dbReference>
<evidence type="ECO:0000256" key="3">
    <source>
        <dbReference type="ARBA" id="ARBA00022679"/>
    </source>
</evidence>
<dbReference type="FunFam" id="3.30.2130.10:FF:000001">
    <property type="entry name" value="Bifunctional aspartokinase/homoserine dehydrogenase"/>
    <property type="match status" value="1"/>
</dbReference>